<feature type="region of interest" description="Disordered" evidence="6">
    <location>
        <begin position="322"/>
        <end position="343"/>
    </location>
</feature>
<dbReference type="Pfam" id="PF20684">
    <property type="entry name" value="Fung_rhodopsin"/>
    <property type="match status" value="1"/>
</dbReference>
<feature type="transmembrane region" description="Helical" evidence="7">
    <location>
        <begin position="13"/>
        <end position="35"/>
    </location>
</feature>
<evidence type="ECO:0000256" key="7">
    <source>
        <dbReference type="SAM" id="Phobius"/>
    </source>
</evidence>
<protein>
    <recommendedName>
        <fullName evidence="8">Rhodopsin domain-containing protein</fullName>
    </recommendedName>
</protein>
<keyword evidence="3 7" id="KW-1133">Transmembrane helix</keyword>
<name>A0ABR4DYN8_9PEZI</name>
<accession>A0ABR4DYN8</accession>
<dbReference type="PANTHER" id="PTHR33048">
    <property type="entry name" value="PTH11-LIKE INTEGRAL MEMBRANE PROTEIN (AFU_ORTHOLOGUE AFUA_5G11245)"/>
    <property type="match status" value="1"/>
</dbReference>
<keyword evidence="2 7" id="KW-0812">Transmembrane</keyword>
<feature type="transmembrane region" description="Helical" evidence="7">
    <location>
        <begin position="210"/>
        <end position="231"/>
    </location>
</feature>
<reference evidence="9 10" key="1">
    <citation type="submission" date="2024-03" db="EMBL/GenBank/DDBJ databases">
        <title>A high-quality draft genome sequence of Diaporthe vaccinii, a causative agent of upright dieback and viscid rot disease in cranberry plants.</title>
        <authorList>
            <person name="Sarrasin M."/>
            <person name="Lang B.F."/>
            <person name="Burger G."/>
        </authorList>
    </citation>
    <scope>NUCLEOTIDE SEQUENCE [LARGE SCALE GENOMIC DNA]</scope>
    <source>
        <strain evidence="9 10">IS7</strain>
    </source>
</reference>
<feature type="compositionally biased region" description="Basic and acidic residues" evidence="6">
    <location>
        <begin position="329"/>
        <end position="343"/>
    </location>
</feature>
<evidence type="ECO:0000256" key="4">
    <source>
        <dbReference type="ARBA" id="ARBA00023136"/>
    </source>
</evidence>
<feature type="transmembrane region" description="Helical" evidence="7">
    <location>
        <begin position="131"/>
        <end position="154"/>
    </location>
</feature>
<dbReference type="InterPro" id="IPR049326">
    <property type="entry name" value="Rhodopsin_dom_fungi"/>
</dbReference>
<organism evidence="9 10">
    <name type="scientific">Diaporthe vaccinii</name>
    <dbReference type="NCBI Taxonomy" id="105482"/>
    <lineage>
        <taxon>Eukaryota</taxon>
        <taxon>Fungi</taxon>
        <taxon>Dikarya</taxon>
        <taxon>Ascomycota</taxon>
        <taxon>Pezizomycotina</taxon>
        <taxon>Sordariomycetes</taxon>
        <taxon>Sordariomycetidae</taxon>
        <taxon>Diaporthales</taxon>
        <taxon>Diaporthaceae</taxon>
        <taxon>Diaporthe</taxon>
        <taxon>Diaporthe eres species complex</taxon>
    </lineage>
</organism>
<feature type="transmembrane region" description="Helical" evidence="7">
    <location>
        <begin position="96"/>
        <end position="119"/>
    </location>
</feature>
<dbReference type="EMBL" id="JBAWTH010000138">
    <property type="protein sequence ID" value="KAL2275292.1"/>
    <property type="molecule type" value="Genomic_DNA"/>
</dbReference>
<comment type="subcellular location">
    <subcellularLocation>
        <location evidence="1">Membrane</location>
        <topology evidence="1">Multi-pass membrane protein</topology>
    </subcellularLocation>
</comment>
<dbReference type="InterPro" id="IPR052337">
    <property type="entry name" value="SAT4-like"/>
</dbReference>
<feature type="transmembrane region" description="Helical" evidence="7">
    <location>
        <begin position="243"/>
        <end position="268"/>
    </location>
</feature>
<evidence type="ECO:0000256" key="6">
    <source>
        <dbReference type="SAM" id="MobiDB-lite"/>
    </source>
</evidence>
<sequence length="359" mass="39131">MTIFPIINHRQRAVLSAAIVFSVVPTAAVLLRVVAHRISARALNLSDYCAVIAVALTIALEAVSIAAVVHCGLAYGHASEIVAQFGSNPVVTLRKLVIPLQFLWTLSLSFSKTSILLLYSLVFKEERYVLVAARVTIIMNVMWAAGTILTAFLICQPFPKHWETVSAGHCGDQVRSFIIIGTINVATNLAIIILPLPALYKLRMGKYKKLALVAVFSLGFLTCVTSVIRLVCLTQMDFTDLPYSFTLASIFGGLEPSMAVTLACIPLFRPLIGRCKYRAGDNPGSRVPRREQFEPLGDDAGGEQLRLRPLGFKHQAEVSAISVGNGSGDESRDNREVEAKVDSGHTPGILVSREWEVTR</sequence>
<evidence type="ECO:0000256" key="5">
    <source>
        <dbReference type="ARBA" id="ARBA00038359"/>
    </source>
</evidence>
<feature type="transmembrane region" description="Helical" evidence="7">
    <location>
        <begin position="47"/>
        <end position="76"/>
    </location>
</feature>
<keyword evidence="10" id="KW-1185">Reference proteome</keyword>
<proteinExistence type="inferred from homology"/>
<evidence type="ECO:0000256" key="3">
    <source>
        <dbReference type="ARBA" id="ARBA00022989"/>
    </source>
</evidence>
<comment type="similarity">
    <text evidence="5">Belongs to the SAT4 family.</text>
</comment>
<dbReference type="Proteomes" id="UP001600888">
    <property type="component" value="Unassembled WGS sequence"/>
</dbReference>
<gene>
    <name evidence="9" type="ORF">FJTKL_02151</name>
</gene>
<comment type="caution">
    <text evidence="9">The sequence shown here is derived from an EMBL/GenBank/DDBJ whole genome shotgun (WGS) entry which is preliminary data.</text>
</comment>
<evidence type="ECO:0000256" key="2">
    <source>
        <dbReference type="ARBA" id="ARBA00022692"/>
    </source>
</evidence>
<feature type="domain" description="Rhodopsin" evidence="8">
    <location>
        <begin position="31"/>
        <end position="273"/>
    </location>
</feature>
<dbReference type="PANTHER" id="PTHR33048:SF57">
    <property type="entry name" value="INTEGRAL MEMBRANE PROTEIN-RELATED"/>
    <property type="match status" value="1"/>
</dbReference>
<feature type="transmembrane region" description="Helical" evidence="7">
    <location>
        <begin position="174"/>
        <end position="198"/>
    </location>
</feature>
<evidence type="ECO:0000256" key="1">
    <source>
        <dbReference type="ARBA" id="ARBA00004141"/>
    </source>
</evidence>
<evidence type="ECO:0000259" key="8">
    <source>
        <dbReference type="Pfam" id="PF20684"/>
    </source>
</evidence>
<evidence type="ECO:0000313" key="10">
    <source>
        <dbReference type="Proteomes" id="UP001600888"/>
    </source>
</evidence>
<keyword evidence="4 7" id="KW-0472">Membrane</keyword>
<evidence type="ECO:0000313" key="9">
    <source>
        <dbReference type="EMBL" id="KAL2275292.1"/>
    </source>
</evidence>